<organism evidence="1 2">
    <name type="scientific">Popillia japonica</name>
    <name type="common">Japanese beetle</name>
    <dbReference type="NCBI Taxonomy" id="7064"/>
    <lineage>
        <taxon>Eukaryota</taxon>
        <taxon>Metazoa</taxon>
        <taxon>Ecdysozoa</taxon>
        <taxon>Arthropoda</taxon>
        <taxon>Hexapoda</taxon>
        <taxon>Insecta</taxon>
        <taxon>Pterygota</taxon>
        <taxon>Neoptera</taxon>
        <taxon>Endopterygota</taxon>
        <taxon>Coleoptera</taxon>
        <taxon>Polyphaga</taxon>
        <taxon>Scarabaeiformia</taxon>
        <taxon>Scarabaeidae</taxon>
        <taxon>Rutelinae</taxon>
        <taxon>Popillia</taxon>
    </lineage>
</organism>
<reference evidence="1 2" key="1">
    <citation type="journal article" date="2024" name="BMC Genomics">
        <title>De novo assembly and annotation of Popillia japonica's genome with initial clues to its potential as an invasive pest.</title>
        <authorList>
            <person name="Cucini C."/>
            <person name="Boschi S."/>
            <person name="Funari R."/>
            <person name="Cardaioli E."/>
            <person name="Iannotti N."/>
            <person name="Marturano G."/>
            <person name="Paoli F."/>
            <person name="Bruttini M."/>
            <person name="Carapelli A."/>
            <person name="Frati F."/>
            <person name="Nardi F."/>
        </authorList>
    </citation>
    <scope>NUCLEOTIDE SEQUENCE [LARGE SCALE GENOMIC DNA]</scope>
    <source>
        <strain evidence="1">DMR45628</strain>
    </source>
</reference>
<evidence type="ECO:0000313" key="1">
    <source>
        <dbReference type="EMBL" id="KAK9674912.1"/>
    </source>
</evidence>
<name>A0AAW1HFB1_POPJA</name>
<evidence type="ECO:0000313" key="2">
    <source>
        <dbReference type="Proteomes" id="UP001458880"/>
    </source>
</evidence>
<protein>
    <submittedName>
        <fullName evidence="1">Uncharacterized protein</fullName>
    </submittedName>
</protein>
<keyword evidence="2" id="KW-1185">Reference proteome</keyword>
<dbReference type="AlphaFoldDB" id="A0AAW1HFB1"/>
<feature type="non-terminal residue" evidence="1">
    <location>
        <position position="1"/>
    </location>
</feature>
<accession>A0AAW1HFB1</accession>
<sequence>NEIDELSFNALTDEDIKELIPVLGPRKKFILKYNVYVKLEQGTKSISSSPEEDELTTIPQYNKPTCFLGLHDIERSLGLGNNFPDFNLRNLLETSPNGKAILNYYTEHKILDDSSRTILVDTIVRHIYLYIVQHRLKQEQYGVITNKIIQLFPEEVGATYYSPYVPKRSNGGGKCVLAKGRLVDKVRNILFRSGDTVSHRKRKINETDVEPQNTPPLDSETQSSITFLKFFDEPWDEVVSHWKNTVDYRRNSKVLGVSDFMSEWPILRNNKSTSLINLDFEYCYKNSSLLLLNNWNKFWDTIIATKGKHIPTNIVSFINIIEDTNTSTDIKILCQLKVLCHIIPPKGRMRTKKEDWKFSINECEESIVLTVPCAGDVEKEITGQREKAYLRKYPLQPFICVIGNLQEIKSIFVVIDQIRYQYMIAELFASHSMKCLMELLELCLNSINLTQELSTEINILFRLIENPFKLFNLHTEFRRITFYSSCETFIKPELYVIGQSPSNFKVNNDVLMNLKNNTSVIIPLRKTLKIFLELPKVFNKINNYIKHSDSNQSIISSLLQCSLWKSIKNNYLNKIVLPLILYYDDFQCGNPLGSHSGMHKLGALYYTIAALPPEYSSRLENIFLASLFHTADKTKYGNRLVFQPIINELISLEKEGVTVEVEGILYEVYFAVILIVGDNLGLNSVLGFVESFSANYYCRFCITHKSITCQQLKEDHLTVRVENEYNDHARDMLYGVKEDCVWNNLNTVSELLENLITEHHSLYIRLFSTTLKPKHHFLLHYKNIISKVGPLSNISSIRFEGKHKDLKDSAKNVNNNINLPYTIATRLQLKVTHRMLSKVGLEDNIHIGKLEVLDNVLLQDYKNTNVITEQFLSTNSYKINGIEYKHHDVIAIGYVNEMPVFGIITNILIHKEELTCSFWYDVLHTEIFNLHFRAYEVKYANSKGHIPIENLISRTPTILHRIDNKLYVSTSKIC</sequence>
<gene>
    <name evidence="1" type="ORF">QE152_g40770</name>
</gene>
<comment type="caution">
    <text evidence="1">The sequence shown here is derived from an EMBL/GenBank/DDBJ whole genome shotgun (WGS) entry which is preliminary data.</text>
</comment>
<dbReference type="EMBL" id="JASPKY010001399">
    <property type="protein sequence ID" value="KAK9674912.1"/>
    <property type="molecule type" value="Genomic_DNA"/>
</dbReference>
<dbReference type="Proteomes" id="UP001458880">
    <property type="component" value="Unassembled WGS sequence"/>
</dbReference>
<proteinExistence type="predicted"/>